<evidence type="ECO:0000256" key="2">
    <source>
        <dbReference type="ARBA" id="ARBA00022694"/>
    </source>
</evidence>
<dbReference type="EMBL" id="VFIY01000018">
    <property type="protein sequence ID" value="TPD57843.1"/>
    <property type="molecule type" value="Genomic_DNA"/>
</dbReference>
<name>A0A501PBU3_9PROT</name>
<evidence type="ECO:0000256" key="5">
    <source>
        <dbReference type="ARBA" id="ARBA00022801"/>
    </source>
</evidence>
<dbReference type="PROSITE" id="PS00648">
    <property type="entry name" value="RIBONUCLEASE_P"/>
    <property type="match status" value="1"/>
</dbReference>
<evidence type="ECO:0000256" key="8">
    <source>
        <dbReference type="NCBIfam" id="TIGR00188"/>
    </source>
</evidence>
<dbReference type="InterPro" id="IPR000100">
    <property type="entry name" value="RNase_P"/>
</dbReference>
<comment type="function">
    <text evidence="1 7">RNaseP catalyzes the removal of the 5'-leader sequence from pre-tRNA to produce the mature 5'-terminus. It can also cleave other RNA substrates such as 4.5S RNA. The protein component plays an auxiliary but essential role in vivo by binding to the 5'-leader sequence and broadening the substrate specificity of the ribozyme.</text>
</comment>
<evidence type="ECO:0000313" key="10">
    <source>
        <dbReference type="EMBL" id="TPD57843.1"/>
    </source>
</evidence>
<dbReference type="PANTHER" id="PTHR33992">
    <property type="entry name" value="RIBONUCLEASE P PROTEIN COMPONENT"/>
    <property type="match status" value="1"/>
</dbReference>
<dbReference type="NCBIfam" id="TIGR00188">
    <property type="entry name" value="rnpA"/>
    <property type="match status" value="1"/>
</dbReference>
<dbReference type="AlphaFoldDB" id="A0A501PBU3"/>
<evidence type="ECO:0000256" key="3">
    <source>
        <dbReference type="ARBA" id="ARBA00022722"/>
    </source>
</evidence>
<keyword evidence="4 7" id="KW-0255">Endonuclease</keyword>
<gene>
    <name evidence="7 10" type="primary">rnpA</name>
    <name evidence="10" type="ORF">FIV46_17240</name>
</gene>
<dbReference type="InterPro" id="IPR020568">
    <property type="entry name" value="Ribosomal_Su5_D2-typ_SF"/>
</dbReference>
<dbReference type="InterPro" id="IPR014721">
    <property type="entry name" value="Ribsml_uS5_D2-typ_fold_subgr"/>
</dbReference>
<evidence type="ECO:0000256" key="9">
    <source>
        <dbReference type="SAM" id="MobiDB-lite"/>
    </source>
</evidence>
<dbReference type="Proteomes" id="UP000319148">
    <property type="component" value="Unassembled WGS sequence"/>
</dbReference>
<keyword evidence="11" id="KW-1185">Reference proteome</keyword>
<keyword evidence="6 7" id="KW-0694">RNA-binding</keyword>
<accession>A0A501PBU3</accession>
<dbReference type="PANTHER" id="PTHR33992:SF1">
    <property type="entry name" value="RIBONUCLEASE P PROTEIN COMPONENT"/>
    <property type="match status" value="1"/>
</dbReference>
<evidence type="ECO:0000256" key="1">
    <source>
        <dbReference type="ARBA" id="ARBA00002663"/>
    </source>
</evidence>
<dbReference type="SUPFAM" id="SSF54211">
    <property type="entry name" value="Ribosomal protein S5 domain 2-like"/>
    <property type="match status" value="1"/>
</dbReference>
<sequence length="148" mass="16861">MTQQSETKDKKITVLQKRSDFLRVARANKKWISPAMIVQTCKQPEGVDSGEEIRVGYTTSKKVGNAVVRNRARRRLREVVRRVLPEKGKAGQDYVLIARSGIEERSFDDLIRDLKWSLKRLGDENGKKPAQRRNGQKREQVAASGGEK</sequence>
<dbReference type="GO" id="GO:0000049">
    <property type="term" value="F:tRNA binding"/>
    <property type="evidence" value="ECO:0007669"/>
    <property type="project" value="UniProtKB-UniRule"/>
</dbReference>
<dbReference type="GO" id="GO:0030677">
    <property type="term" value="C:ribonuclease P complex"/>
    <property type="evidence" value="ECO:0007669"/>
    <property type="project" value="TreeGrafter"/>
</dbReference>
<dbReference type="HAMAP" id="MF_00227">
    <property type="entry name" value="RNase_P"/>
    <property type="match status" value="1"/>
</dbReference>
<protein>
    <recommendedName>
        <fullName evidence="7 8">Ribonuclease P protein component</fullName>
        <shortName evidence="7">RNase P protein</shortName>
        <shortName evidence="7">RNaseP protein</shortName>
        <ecNumber evidence="7 8">3.1.26.5</ecNumber>
    </recommendedName>
    <alternativeName>
        <fullName evidence="7">Protein C5</fullName>
    </alternativeName>
</protein>
<dbReference type="GO" id="GO:0042781">
    <property type="term" value="F:3'-tRNA processing endoribonuclease activity"/>
    <property type="evidence" value="ECO:0007669"/>
    <property type="project" value="TreeGrafter"/>
</dbReference>
<feature type="region of interest" description="Disordered" evidence="9">
    <location>
        <begin position="122"/>
        <end position="148"/>
    </location>
</feature>
<comment type="caution">
    <text evidence="10">The sequence shown here is derived from an EMBL/GenBank/DDBJ whole genome shotgun (WGS) entry which is preliminary data.</text>
</comment>
<dbReference type="OrthoDB" id="9810867at2"/>
<organism evidence="10 11">
    <name type="scientific">Emcibacter nanhaiensis</name>
    <dbReference type="NCBI Taxonomy" id="1505037"/>
    <lineage>
        <taxon>Bacteria</taxon>
        <taxon>Pseudomonadati</taxon>
        <taxon>Pseudomonadota</taxon>
        <taxon>Alphaproteobacteria</taxon>
        <taxon>Emcibacterales</taxon>
        <taxon>Emcibacteraceae</taxon>
        <taxon>Emcibacter</taxon>
    </lineage>
</organism>
<dbReference type="Gene3D" id="3.30.230.10">
    <property type="match status" value="1"/>
</dbReference>
<dbReference type="GO" id="GO:0004526">
    <property type="term" value="F:ribonuclease P activity"/>
    <property type="evidence" value="ECO:0007669"/>
    <property type="project" value="UniProtKB-UniRule"/>
</dbReference>
<reference evidence="11" key="1">
    <citation type="submission" date="2019-06" db="EMBL/GenBank/DDBJ databases">
        <title>The complete genome of Emcibacter congregatus ZYLT.</title>
        <authorList>
            <person name="Zhao Z."/>
        </authorList>
    </citation>
    <scope>NUCLEOTIDE SEQUENCE [LARGE SCALE GENOMIC DNA]</scope>
    <source>
        <strain evidence="11">MCCC 1A06723</strain>
    </source>
</reference>
<dbReference type="GO" id="GO:0001682">
    <property type="term" value="P:tRNA 5'-leader removal"/>
    <property type="evidence" value="ECO:0007669"/>
    <property type="project" value="UniProtKB-UniRule"/>
</dbReference>
<comment type="subunit">
    <text evidence="7">Consists of a catalytic RNA component (M1 or rnpB) and a protein subunit.</text>
</comment>
<evidence type="ECO:0000256" key="4">
    <source>
        <dbReference type="ARBA" id="ARBA00022759"/>
    </source>
</evidence>
<keyword evidence="2 7" id="KW-0819">tRNA processing</keyword>
<evidence type="ECO:0000313" key="11">
    <source>
        <dbReference type="Proteomes" id="UP000319148"/>
    </source>
</evidence>
<comment type="catalytic activity">
    <reaction evidence="7">
        <text>Endonucleolytic cleavage of RNA, removing 5'-extranucleotides from tRNA precursor.</text>
        <dbReference type="EC" id="3.1.26.5"/>
    </reaction>
</comment>
<keyword evidence="3 7" id="KW-0540">Nuclease</keyword>
<evidence type="ECO:0000256" key="7">
    <source>
        <dbReference type="HAMAP-Rule" id="MF_00227"/>
    </source>
</evidence>
<feature type="compositionally biased region" description="Basic and acidic residues" evidence="9">
    <location>
        <begin position="136"/>
        <end position="148"/>
    </location>
</feature>
<dbReference type="EC" id="3.1.26.5" evidence="7 8"/>
<keyword evidence="5 7" id="KW-0378">Hydrolase</keyword>
<dbReference type="InterPro" id="IPR020539">
    <property type="entry name" value="RNase_P_CS"/>
</dbReference>
<dbReference type="Pfam" id="PF00825">
    <property type="entry name" value="Ribonuclease_P"/>
    <property type="match status" value="1"/>
</dbReference>
<proteinExistence type="inferred from homology"/>
<comment type="similarity">
    <text evidence="7">Belongs to the RnpA family.</text>
</comment>
<evidence type="ECO:0000256" key="6">
    <source>
        <dbReference type="ARBA" id="ARBA00022884"/>
    </source>
</evidence>
<dbReference type="RefSeq" id="WP_139942159.1">
    <property type="nucleotide sequence ID" value="NZ_JBHSYP010000005.1"/>
</dbReference>